<gene>
    <name evidence="8" type="ORF">L3Y34_015163</name>
</gene>
<comment type="subcellular location">
    <subcellularLocation>
        <location evidence="1">Chromosome</location>
        <location evidence="1">Centromere</location>
        <location evidence="1">Kinetochore</location>
    </subcellularLocation>
</comment>
<dbReference type="PANTHER" id="PTHR14030">
    <property type="entry name" value="MITOTIC CHECKPOINT SERINE/THREONINE-PROTEIN KINASE BUB1"/>
    <property type="match status" value="1"/>
</dbReference>
<protein>
    <recommendedName>
        <fullName evidence="7">Protein kinase domain-containing protein</fullName>
    </recommendedName>
</protein>
<evidence type="ECO:0000259" key="7">
    <source>
        <dbReference type="PROSITE" id="PS50011"/>
    </source>
</evidence>
<reference evidence="8 9" key="1">
    <citation type="submission" date="2022-05" db="EMBL/GenBank/DDBJ databases">
        <title>Chromosome-level reference genomes for two strains of Caenorhabditis briggsae: an improved platform for comparative genomics.</title>
        <authorList>
            <person name="Stevens L."/>
            <person name="Andersen E.C."/>
        </authorList>
    </citation>
    <scope>NUCLEOTIDE SEQUENCE [LARGE SCALE GENOMIC DNA]</scope>
    <source>
        <strain evidence="8">QX1410_ONT</strain>
        <tissue evidence="8">Whole-organism</tissue>
    </source>
</reference>
<proteinExistence type="predicted"/>
<dbReference type="FunFam" id="1.10.510.10:FF:002954">
    <property type="match status" value="1"/>
</dbReference>
<accession>A0AAE9DSV9</accession>
<dbReference type="InterPro" id="IPR011009">
    <property type="entry name" value="Kinase-like_dom_sf"/>
</dbReference>
<evidence type="ECO:0000256" key="4">
    <source>
        <dbReference type="ARBA" id="ARBA00023328"/>
    </source>
</evidence>
<dbReference type="InterPro" id="IPR015661">
    <property type="entry name" value="Bub1/Mad3"/>
</dbReference>
<keyword evidence="2" id="KW-0158">Chromosome</keyword>
<dbReference type="GO" id="GO:0005524">
    <property type="term" value="F:ATP binding"/>
    <property type="evidence" value="ECO:0007669"/>
    <property type="project" value="UniProtKB-UniRule"/>
</dbReference>
<name>A0AAE9DSV9_CAEBR</name>
<feature type="region of interest" description="Disordered" evidence="6">
    <location>
        <begin position="166"/>
        <end position="185"/>
    </location>
</feature>
<evidence type="ECO:0000256" key="6">
    <source>
        <dbReference type="SAM" id="MobiDB-lite"/>
    </source>
</evidence>
<evidence type="ECO:0000256" key="2">
    <source>
        <dbReference type="ARBA" id="ARBA00022454"/>
    </source>
</evidence>
<dbReference type="GO" id="GO:0004672">
    <property type="term" value="F:protein kinase activity"/>
    <property type="evidence" value="ECO:0007669"/>
    <property type="project" value="InterPro"/>
</dbReference>
<dbReference type="EMBL" id="CP090891">
    <property type="protein sequence ID" value="ULU11538.1"/>
    <property type="molecule type" value="Genomic_DNA"/>
</dbReference>
<dbReference type="PROSITE" id="PS50011">
    <property type="entry name" value="PROTEIN_KINASE_DOM"/>
    <property type="match status" value="1"/>
</dbReference>
<feature type="region of interest" description="Disordered" evidence="6">
    <location>
        <begin position="219"/>
        <end position="243"/>
    </location>
</feature>
<evidence type="ECO:0000256" key="3">
    <source>
        <dbReference type="ARBA" id="ARBA00022838"/>
    </source>
</evidence>
<evidence type="ECO:0000313" key="9">
    <source>
        <dbReference type="Proteomes" id="UP000827892"/>
    </source>
</evidence>
<dbReference type="GO" id="GO:0000776">
    <property type="term" value="C:kinetochore"/>
    <property type="evidence" value="ECO:0007669"/>
    <property type="project" value="UniProtKB-KW"/>
</dbReference>
<dbReference type="PANTHER" id="PTHR14030:SF4">
    <property type="entry name" value="BUB1 KINASE, ISOFORM A-RELATED"/>
    <property type="match status" value="1"/>
</dbReference>
<evidence type="ECO:0000313" key="8">
    <source>
        <dbReference type="EMBL" id="ULU11538.1"/>
    </source>
</evidence>
<dbReference type="GO" id="GO:0007094">
    <property type="term" value="P:mitotic spindle assembly checkpoint signaling"/>
    <property type="evidence" value="ECO:0007669"/>
    <property type="project" value="InterPro"/>
</dbReference>
<dbReference type="InterPro" id="IPR017441">
    <property type="entry name" value="Protein_kinase_ATP_BS"/>
</dbReference>
<dbReference type="AlphaFoldDB" id="A0AAE9DSV9"/>
<organism evidence="8 9">
    <name type="scientific">Caenorhabditis briggsae</name>
    <dbReference type="NCBI Taxonomy" id="6238"/>
    <lineage>
        <taxon>Eukaryota</taxon>
        <taxon>Metazoa</taxon>
        <taxon>Ecdysozoa</taxon>
        <taxon>Nematoda</taxon>
        <taxon>Chromadorea</taxon>
        <taxon>Rhabditida</taxon>
        <taxon>Rhabditina</taxon>
        <taxon>Rhabditomorpha</taxon>
        <taxon>Rhabditoidea</taxon>
        <taxon>Rhabditidae</taxon>
        <taxon>Peloderinae</taxon>
        <taxon>Caenorhabditis</taxon>
    </lineage>
</organism>
<feature type="binding site" evidence="5">
    <location>
        <position position="364"/>
    </location>
    <ligand>
        <name>ATP</name>
        <dbReference type="ChEBI" id="CHEBI:30616"/>
    </ligand>
</feature>
<dbReference type="Proteomes" id="UP000827892">
    <property type="component" value="Chromosome I"/>
</dbReference>
<keyword evidence="4" id="KW-0137">Centromere</keyword>
<evidence type="ECO:0000256" key="1">
    <source>
        <dbReference type="ARBA" id="ARBA00004629"/>
    </source>
</evidence>
<dbReference type="GO" id="GO:0032991">
    <property type="term" value="C:protein-containing complex"/>
    <property type="evidence" value="ECO:0007669"/>
    <property type="project" value="UniProtKB-ARBA"/>
</dbReference>
<dbReference type="InterPro" id="IPR000719">
    <property type="entry name" value="Prot_kinase_dom"/>
</dbReference>
<dbReference type="Gene3D" id="1.10.510.10">
    <property type="entry name" value="Transferase(Phosphotransferase) domain 1"/>
    <property type="match status" value="1"/>
</dbReference>
<sequence>MTRIDEALRDLEYNPTADALGSFTTQIETLSHMLPFPEMKAGVMDCLHKIRWDRRFDAVRNDETMLRLYKILGHFTDATRPALALRFNDNVLTSTETMPIKSTEISSNFSVLCDPDSTMNVTNDRLNTSGRLNMVFDELAPIEEPKEEDTKDKTVSKIKKELEDTRLSEKSLRTPPTFGDEDDVFDDESIHDSIATSTPIAGLEDADVEMFFGNKSVAGREEEAAPPAPPPPTPKQVPSSAANSSIVWLSDNHERRLYRGADEIRSAIVANEAETTGILKRRRSEIIRKGDINPWDETLRKGLVESVRAPINMHEFQERAPKIQANRDFEIGGEVFHIQTLIGQGGYAKVYKALNKEKKVVAVKYEVPSCFWEVYICDQMRNRLIKDREDRVKMADWCIMKVMDAYVFSTASILVNEYHEYGTLLEYANSIKEPNWHLLLLAHPNGSYIEGGTCL</sequence>
<evidence type="ECO:0000256" key="5">
    <source>
        <dbReference type="PROSITE-ProRule" id="PRU10141"/>
    </source>
</evidence>
<dbReference type="SUPFAM" id="SSF56112">
    <property type="entry name" value="Protein kinase-like (PK-like)"/>
    <property type="match status" value="1"/>
</dbReference>
<keyword evidence="5" id="KW-0067">ATP-binding</keyword>
<feature type="domain" description="Protein kinase" evidence="7">
    <location>
        <begin position="336"/>
        <end position="455"/>
    </location>
</feature>
<feature type="compositionally biased region" description="Pro residues" evidence="6">
    <location>
        <begin position="226"/>
        <end position="235"/>
    </location>
</feature>
<keyword evidence="3" id="KW-0995">Kinetochore</keyword>
<dbReference type="PROSITE" id="PS00107">
    <property type="entry name" value="PROTEIN_KINASE_ATP"/>
    <property type="match status" value="1"/>
</dbReference>
<keyword evidence="5" id="KW-0547">Nucleotide-binding</keyword>